<gene>
    <name evidence="7" type="ORF">LTRI10_LOCUS49830</name>
</gene>
<dbReference type="Pfam" id="PF05938">
    <property type="entry name" value="Self-incomp_S1"/>
    <property type="match status" value="1"/>
</dbReference>
<organism evidence="7 8">
    <name type="scientific">Linum trigynum</name>
    <dbReference type="NCBI Taxonomy" id="586398"/>
    <lineage>
        <taxon>Eukaryota</taxon>
        <taxon>Viridiplantae</taxon>
        <taxon>Streptophyta</taxon>
        <taxon>Embryophyta</taxon>
        <taxon>Tracheophyta</taxon>
        <taxon>Spermatophyta</taxon>
        <taxon>Magnoliopsida</taxon>
        <taxon>eudicotyledons</taxon>
        <taxon>Gunneridae</taxon>
        <taxon>Pentapetalae</taxon>
        <taxon>rosids</taxon>
        <taxon>fabids</taxon>
        <taxon>Malpighiales</taxon>
        <taxon>Linaceae</taxon>
        <taxon>Linum</taxon>
    </lineage>
</organism>
<evidence type="ECO:0000256" key="2">
    <source>
        <dbReference type="ARBA" id="ARBA00005581"/>
    </source>
</evidence>
<name>A0AAV2GJP7_9ROSI</name>
<evidence type="ECO:0000256" key="4">
    <source>
        <dbReference type="ARBA" id="ARBA00022525"/>
    </source>
</evidence>
<sequence>MRQHHTVLVSLLLLSTLLVASIEAKKVLVLENDVEGVQNITIHCRSKEEDLGVHVLEPHQSFQRELPNSLFIPNLYYCRFDWGGDAHWLDLNDYRYECPICTNVVFGGCVICRWSIKRNGPCLATNSKGSQRCYSWHK</sequence>
<keyword evidence="5 6" id="KW-0732">Signal</keyword>
<reference evidence="7 8" key="1">
    <citation type="submission" date="2024-04" db="EMBL/GenBank/DDBJ databases">
        <authorList>
            <person name="Fracassetti M."/>
        </authorList>
    </citation>
    <scope>NUCLEOTIDE SEQUENCE [LARGE SCALE GENOMIC DNA]</scope>
</reference>
<keyword evidence="8" id="KW-1185">Reference proteome</keyword>
<dbReference type="InterPro" id="IPR010264">
    <property type="entry name" value="Self-incomp_S1"/>
</dbReference>
<dbReference type="Proteomes" id="UP001497516">
    <property type="component" value="Chromosome 9"/>
</dbReference>
<comment type="similarity">
    <text evidence="2 6">Belongs to the plant self-incompatibility (S1) protein family.</text>
</comment>
<protein>
    <recommendedName>
        <fullName evidence="6">S-protein homolog</fullName>
    </recommendedName>
</protein>
<dbReference type="PANTHER" id="PTHR31232:SF43">
    <property type="entry name" value="S-PROTEIN HOMOLOG 29-RELATED"/>
    <property type="match status" value="1"/>
</dbReference>
<evidence type="ECO:0000256" key="1">
    <source>
        <dbReference type="ARBA" id="ARBA00004613"/>
    </source>
</evidence>
<dbReference type="GO" id="GO:0005576">
    <property type="term" value="C:extracellular region"/>
    <property type="evidence" value="ECO:0007669"/>
    <property type="project" value="UniProtKB-SubCell"/>
</dbReference>
<dbReference type="GO" id="GO:0060320">
    <property type="term" value="P:rejection of self pollen"/>
    <property type="evidence" value="ECO:0007669"/>
    <property type="project" value="UniProtKB-KW"/>
</dbReference>
<evidence type="ECO:0000313" key="7">
    <source>
        <dbReference type="EMBL" id="CAL1410407.1"/>
    </source>
</evidence>
<evidence type="ECO:0000256" key="3">
    <source>
        <dbReference type="ARBA" id="ARBA00022471"/>
    </source>
</evidence>
<keyword evidence="4 6" id="KW-0964">Secreted</keyword>
<keyword evidence="3 6" id="KW-0713">Self-incompatibility</keyword>
<dbReference type="AlphaFoldDB" id="A0AAV2GJP7"/>
<evidence type="ECO:0000256" key="5">
    <source>
        <dbReference type="ARBA" id="ARBA00022729"/>
    </source>
</evidence>
<proteinExistence type="inferred from homology"/>
<feature type="signal peptide" evidence="6">
    <location>
        <begin position="1"/>
        <end position="24"/>
    </location>
</feature>
<comment type="subcellular location">
    <subcellularLocation>
        <location evidence="1 6">Secreted</location>
    </subcellularLocation>
</comment>
<dbReference type="EMBL" id="OZ034822">
    <property type="protein sequence ID" value="CAL1410407.1"/>
    <property type="molecule type" value="Genomic_DNA"/>
</dbReference>
<dbReference type="PANTHER" id="PTHR31232">
    <property type="match status" value="1"/>
</dbReference>
<feature type="chain" id="PRO_5043087183" description="S-protein homolog" evidence="6">
    <location>
        <begin position="25"/>
        <end position="138"/>
    </location>
</feature>
<evidence type="ECO:0000256" key="6">
    <source>
        <dbReference type="RuleBase" id="RU367044"/>
    </source>
</evidence>
<evidence type="ECO:0000313" key="8">
    <source>
        <dbReference type="Proteomes" id="UP001497516"/>
    </source>
</evidence>
<accession>A0AAV2GJP7</accession>